<dbReference type="RefSeq" id="WP_161012842.1">
    <property type="nucleotide sequence ID" value="NZ_WWCK01000002.1"/>
</dbReference>
<sequence length="224" mass="26317">MRLYYMTSLDTAVEYILPERRLRLAQFEKLNDPFELMSVRLEGPKGRAAYRILRQHWSKRLGIICTGQHWRSPVMWAHYARSHTGVCLGFDVQDDMAKKVTYTQERKAIKLNPKEPYHGLTLETLEELLTTKYSQWAYEEEWRLFSNLDKPDPNNGEYYLPFGSNLALREIIIGARCKRTAADFDKILGPVDKTIRIAKARPAFETFTMVEQQRFKPVFIKPRP</sequence>
<comment type="caution">
    <text evidence="1">The sequence shown here is derived from an EMBL/GenBank/DDBJ whole genome shotgun (WGS) entry which is preliminary data.</text>
</comment>
<dbReference type="Proteomes" id="UP000450012">
    <property type="component" value="Unassembled WGS sequence"/>
</dbReference>
<dbReference type="InterPro" id="IPR021352">
    <property type="entry name" value="DUF2971"/>
</dbReference>
<evidence type="ECO:0000313" key="1">
    <source>
        <dbReference type="EMBL" id="MYM66243.1"/>
    </source>
</evidence>
<protein>
    <submittedName>
        <fullName evidence="1">DUF2971 domain-containing protein</fullName>
    </submittedName>
</protein>
<dbReference type="Pfam" id="PF11185">
    <property type="entry name" value="DUF2971"/>
    <property type="match status" value="1"/>
</dbReference>
<name>A0A7X4GMR0_9BURK</name>
<accession>A0A7X4GMR0</accession>
<reference evidence="1 2" key="1">
    <citation type="submission" date="2019-12" db="EMBL/GenBank/DDBJ databases">
        <title>Novel species isolated from a subtropical stream in China.</title>
        <authorList>
            <person name="Lu H."/>
        </authorList>
    </citation>
    <scope>NUCLEOTIDE SEQUENCE [LARGE SCALE GENOMIC DNA]</scope>
    <source>
        <strain evidence="1 2">FT55W</strain>
    </source>
</reference>
<evidence type="ECO:0000313" key="2">
    <source>
        <dbReference type="Proteomes" id="UP000450012"/>
    </source>
</evidence>
<gene>
    <name evidence="1" type="ORF">GTP45_05260</name>
</gene>
<dbReference type="AlphaFoldDB" id="A0A7X4GMR0"/>
<dbReference type="EMBL" id="WWCK01000002">
    <property type="protein sequence ID" value="MYM66243.1"/>
    <property type="molecule type" value="Genomic_DNA"/>
</dbReference>
<proteinExistence type="predicted"/>
<keyword evidence="2" id="KW-1185">Reference proteome</keyword>
<organism evidence="1 2">
    <name type="scientific">Duganella rivi</name>
    <dbReference type="NCBI Taxonomy" id="2666083"/>
    <lineage>
        <taxon>Bacteria</taxon>
        <taxon>Pseudomonadati</taxon>
        <taxon>Pseudomonadota</taxon>
        <taxon>Betaproteobacteria</taxon>
        <taxon>Burkholderiales</taxon>
        <taxon>Oxalobacteraceae</taxon>
        <taxon>Telluria group</taxon>
        <taxon>Duganella</taxon>
    </lineage>
</organism>